<dbReference type="InterPro" id="IPR013321">
    <property type="entry name" value="Arc_rbn_hlx_hlx"/>
</dbReference>
<dbReference type="InterPro" id="IPR005569">
    <property type="entry name" value="Arc_DNA-bd_dom"/>
</dbReference>
<dbReference type="GO" id="GO:0003677">
    <property type="term" value="F:DNA binding"/>
    <property type="evidence" value="ECO:0007669"/>
    <property type="project" value="UniProtKB-KW"/>
</dbReference>
<dbReference type="InterPro" id="IPR010985">
    <property type="entry name" value="Ribbon_hlx_hlx"/>
</dbReference>
<dbReference type="RefSeq" id="WP_172873469.1">
    <property type="nucleotide sequence ID" value="NZ_JABRWL010000005.1"/>
</dbReference>
<reference evidence="3" key="1">
    <citation type="submission" date="2019-07" db="EMBL/GenBank/DDBJ databases">
        <title>FDA dAtabase for Regulatory Grade micrObial Sequences (FDA-ARGOS): Supporting development and validation of Infectious Disease Dx tests.</title>
        <authorList>
            <person name="Bachman M."/>
            <person name="Young C."/>
            <person name="Tallon L."/>
            <person name="Sadzewicz L."/>
            <person name="Vavikolanu K."/>
            <person name="Mehta A."/>
            <person name="Aluvathingal J."/>
            <person name="Nadendla S."/>
            <person name="Nandy P."/>
            <person name="Geyer C."/>
            <person name="Yan Y."/>
            <person name="Sichtig H."/>
        </authorList>
    </citation>
    <scope>NUCLEOTIDE SEQUENCE</scope>
    <source>
        <strain evidence="3">FDAARGOS_618</strain>
    </source>
</reference>
<dbReference type="Pfam" id="PF03869">
    <property type="entry name" value="Arc"/>
    <property type="match status" value="1"/>
</dbReference>
<dbReference type="SUPFAM" id="SSF47598">
    <property type="entry name" value="Ribbon-helix-helix"/>
    <property type="match status" value="2"/>
</dbReference>
<name>A0AA44ELM1_9HYPH</name>
<dbReference type="Proteomes" id="UP001155820">
    <property type="component" value="Unassembled WGS sequence"/>
</dbReference>
<organism evidence="3 4">
    <name type="scientific">Agrobacterium pusense</name>
    <dbReference type="NCBI Taxonomy" id="648995"/>
    <lineage>
        <taxon>Bacteria</taxon>
        <taxon>Pseudomonadati</taxon>
        <taxon>Pseudomonadota</taxon>
        <taxon>Alphaproteobacteria</taxon>
        <taxon>Hyphomicrobiales</taxon>
        <taxon>Rhizobiaceae</taxon>
        <taxon>Rhizobium/Agrobacterium group</taxon>
        <taxon>Agrobacterium</taxon>
    </lineage>
</organism>
<sequence length="178" mass="20322">MAPKQTDPQFKLRLTPEIKEAVEKAAAANGRSMNAEIMFRLEYSFKLRFAGMDGYSFFGERSYDDGLRMSDELNAELANAADAKGISVREEIEERLWFSMKPQNQINERLAEHLLDVNLALQQAQHELHDAQRLLSNLSPAEKLILEERAEIMESSASKVERQRAVVNLTEKSPIRNK</sequence>
<dbReference type="EMBL" id="JABRWM010000006">
    <property type="protein sequence ID" value="NRF20790.1"/>
    <property type="molecule type" value="Genomic_DNA"/>
</dbReference>
<evidence type="ECO:0000256" key="1">
    <source>
        <dbReference type="SAM" id="Coils"/>
    </source>
</evidence>
<evidence type="ECO:0000313" key="4">
    <source>
        <dbReference type="Proteomes" id="UP001155820"/>
    </source>
</evidence>
<evidence type="ECO:0000313" key="3">
    <source>
        <dbReference type="EMBL" id="NRF20790.1"/>
    </source>
</evidence>
<comment type="caution">
    <text evidence="3">The sequence shown here is derived from an EMBL/GenBank/DDBJ whole genome shotgun (WGS) entry which is preliminary data.</text>
</comment>
<dbReference type="AlphaFoldDB" id="A0AA44ELM1"/>
<proteinExistence type="predicted"/>
<dbReference type="GO" id="GO:0006355">
    <property type="term" value="P:regulation of DNA-templated transcription"/>
    <property type="evidence" value="ECO:0007669"/>
    <property type="project" value="InterPro"/>
</dbReference>
<feature type="coiled-coil region" evidence="1">
    <location>
        <begin position="107"/>
        <end position="134"/>
    </location>
</feature>
<keyword evidence="4" id="KW-1185">Reference proteome</keyword>
<feature type="domain" description="Arc-like DNA binding" evidence="2">
    <location>
        <begin position="5"/>
        <end position="46"/>
    </location>
</feature>
<dbReference type="Gene3D" id="1.10.1220.10">
    <property type="entry name" value="Met repressor-like"/>
    <property type="match status" value="2"/>
</dbReference>
<accession>A0AA44ELM1</accession>
<protein>
    <submittedName>
        <fullName evidence="3">Arc family DNA-binding protein</fullName>
    </submittedName>
</protein>
<gene>
    <name evidence="3" type="ORF">FOB26_17160</name>
</gene>
<keyword evidence="3" id="KW-0238">DNA-binding</keyword>
<keyword evidence="1" id="KW-0175">Coiled coil</keyword>
<evidence type="ECO:0000259" key="2">
    <source>
        <dbReference type="Pfam" id="PF03869"/>
    </source>
</evidence>